<dbReference type="Ensembl" id="ENSOSIT00000021534.1">
    <property type="protein sequence ID" value="ENSOSIP00000020393.1"/>
    <property type="gene ID" value="ENSOSIG00000010913.1"/>
</dbReference>
<feature type="transmembrane region" description="Helical" evidence="10">
    <location>
        <begin position="73"/>
        <end position="90"/>
    </location>
</feature>
<dbReference type="PANTHER" id="PTHR24249">
    <property type="entry name" value="HISTAMINE RECEPTOR-RELATED G-PROTEIN COUPLED RECEPTOR"/>
    <property type="match status" value="1"/>
</dbReference>
<dbReference type="PROSITE" id="PS00237">
    <property type="entry name" value="G_PROTEIN_RECEP_F1_1"/>
    <property type="match status" value="1"/>
</dbReference>
<evidence type="ECO:0000256" key="5">
    <source>
        <dbReference type="ARBA" id="ARBA00023040"/>
    </source>
</evidence>
<keyword evidence="7 9" id="KW-0675">Receptor</keyword>
<protein>
    <recommendedName>
        <fullName evidence="11">G-protein coupled receptors family 1 profile domain-containing protein</fullName>
    </recommendedName>
</protein>
<feature type="transmembrane region" description="Helical" evidence="10">
    <location>
        <begin position="291"/>
        <end position="312"/>
    </location>
</feature>
<name>A0A8C7Y008_9TELE</name>
<keyword evidence="6 10" id="KW-0472">Membrane</keyword>
<keyword evidence="2" id="KW-1003">Cell membrane</keyword>
<dbReference type="PANTHER" id="PTHR24249:SF381">
    <property type="entry name" value="TRACE AMINE ASSOCIATED RECEPTOR 19P-RELATED"/>
    <property type="match status" value="1"/>
</dbReference>
<evidence type="ECO:0000313" key="13">
    <source>
        <dbReference type="Proteomes" id="UP000694383"/>
    </source>
</evidence>
<keyword evidence="3 9" id="KW-0812">Transmembrane</keyword>
<dbReference type="GO" id="GO:0001594">
    <property type="term" value="F:trace-amine receptor activity"/>
    <property type="evidence" value="ECO:0007669"/>
    <property type="project" value="TreeGrafter"/>
</dbReference>
<evidence type="ECO:0000256" key="2">
    <source>
        <dbReference type="ARBA" id="ARBA00022475"/>
    </source>
</evidence>
<dbReference type="Gene3D" id="1.20.1070.10">
    <property type="entry name" value="Rhodopsin 7-helix transmembrane proteins"/>
    <property type="match status" value="1"/>
</dbReference>
<dbReference type="SUPFAM" id="SSF81321">
    <property type="entry name" value="Family A G protein-coupled receptor-like"/>
    <property type="match status" value="1"/>
</dbReference>
<dbReference type="InterPro" id="IPR050569">
    <property type="entry name" value="TAAR"/>
</dbReference>
<dbReference type="Proteomes" id="UP000694383">
    <property type="component" value="Unplaced"/>
</dbReference>
<reference evidence="12" key="2">
    <citation type="submission" date="2025-09" db="UniProtKB">
        <authorList>
            <consortium name="Ensembl"/>
        </authorList>
    </citation>
    <scope>IDENTIFICATION</scope>
</reference>
<dbReference type="FunFam" id="1.20.1070.10:FF:000318">
    <property type="entry name" value="Trace amine associated receptor 15"/>
    <property type="match status" value="1"/>
</dbReference>
<comment type="similarity">
    <text evidence="9">Belongs to the G-protein coupled receptor 1 family.</text>
</comment>
<proteinExistence type="inferred from homology"/>
<feature type="transmembrane region" description="Helical" evidence="10">
    <location>
        <begin position="152"/>
        <end position="171"/>
    </location>
</feature>
<keyword evidence="4 10" id="KW-1133">Transmembrane helix</keyword>
<dbReference type="AlphaFoldDB" id="A0A8C7Y008"/>
<dbReference type="GO" id="GO:0005886">
    <property type="term" value="C:plasma membrane"/>
    <property type="evidence" value="ECO:0007669"/>
    <property type="project" value="UniProtKB-SubCell"/>
</dbReference>
<sequence>MPSETARMITLSLEEASVLDLLNSSCRKLTIQWSKAIFLNTVLSIISVITVVLNLLVIISVSHFRQLHSPTNIILLSLAVSDFLVGLLLLPLEIYRNTTCWYLGEIMCAVYYYFGCYIPYISISNIILISIDRYVAICHPLQYPTRITAVRVKLCVFLCWLWYGLYSIFYIKEQIINLIEPGNNVSCLGQCSLFLSYVIGVADLILTFIIPVTAIVVLYMRVFVVAVIQARSMRSHVTFVSVQHPRKVKAKKSELKAARTLGVLVITYLSCFCPLYCYTFIYINLTDLSNAYLFIVLFYFNSCLNPVIYTLFYPWFRKAVKLIITLTWDQKLFVGDTTLEPGVSARTLLQGLDEAVSVSWCVE</sequence>
<evidence type="ECO:0000256" key="7">
    <source>
        <dbReference type="ARBA" id="ARBA00023170"/>
    </source>
</evidence>
<feature type="transmembrane region" description="Helical" evidence="10">
    <location>
        <begin position="110"/>
        <end position="131"/>
    </location>
</feature>
<keyword evidence="8 9" id="KW-0807">Transducer</keyword>
<evidence type="ECO:0000313" key="12">
    <source>
        <dbReference type="Ensembl" id="ENSOSIP00000020393.1"/>
    </source>
</evidence>
<organism evidence="12 13">
    <name type="scientific">Oryzias sinensis</name>
    <name type="common">Chinese medaka</name>
    <dbReference type="NCBI Taxonomy" id="183150"/>
    <lineage>
        <taxon>Eukaryota</taxon>
        <taxon>Metazoa</taxon>
        <taxon>Chordata</taxon>
        <taxon>Craniata</taxon>
        <taxon>Vertebrata</taxon>
        <taxon>Euteleostomi</taxon>
        <taxon>Actinopterygii</taxon>
        <taxon>Neopterygii</taxon>
        <taxon>Teleostei</taxon>
        <taxon>Neoteleostei</taxon>
        <taxon>Acanthomorphata</taxon>
        <taxon>Ovalentaria</taxon>
        <taxon>Atherinomorphae</taxon>
        <taxon>Beloniformes</taxon>
        <taxon>Adrianichthyidae</taxon>
        <taxon>Oryziinae</taxon>
        <taxon>Oryzias</taxon>
    </lineage>
</organism>
<feature type="transmembrane region" description="Helical" evidence="10">
    <location>
        <begin position="204"/>
        <end position="228"/>
    </location>
</feature>
<evidence type="ECO:0000256" key="6">
    <source>
        <dbReference type="ARBA" id="ARBA00023136"/>
    </source>
</evidence>
<feature type="domain" description="G-protein coupled receptors family 1 profile" evidence="11">
    <location>
        <begin position="53"/>
        <end position="309"/>
    </location>
</feature>
<evidence type="ECO:0000256" key="8">
    <source>
        <dbReference type="ARBA" id="ARBA00023224"/>
    </source>
</evidence>
<evidence type="ECO:0000256" key="3">
    <source>
        <dbReference type="ARBA" id="ARBA00022692"/>
    </source>
</evidence>
<dbReference type="Pfam" id="PF00001">
    <property type="entry name" value="7tm_1"/>
    <property type="match status" value="1"/>
</dbReference>
<dbReference type="PRINTS" id="PR00237">
    <property type="entry name" value="GPCRRHODOPSN"/>
</dbReference>
<evidence type="ECO:0000259" key="11">
    <source>
        <dbReference type="PROSITE" id="PS50262"/>
    </source>
</evidence>
<dbReference type="PROSITE" id="PS50262">
    <property type="entry name" value="G_PROTEIN_RECEP_F1_2"/>
    <property type="match status" value="1"/>
</dbReference>
<keyword evidence="5 9" id="KW-0297">G-protein coupled receptor</keyword>
<evidence type="ECO:0000256" key="9">
    <source>
        <dbReference type="RuleBase" id="RU000688"/>
    </source>
</evidence>
<feature type="transmembrane region" description="Helical" evidence="10">
    <location>
        <begin position="37"/>
        <end position="61"/>
    </location>
</feature>
<dbReference type="InterPro" id="IPR017452">
    <property type="entry name" value="GPCR_Rhodpsn_7TM"/>
</dbReference>
<evidence type="ECO:0000256" key="10">
    <source>
        <dbReference type="SAM" id="Phobius"/>
    </source>
</evidence>
<comment type="subcellular location">
    <subcellularLocation>
        <location evidence="1">Cell membrane</location>
        <topology evidence="1">Multi-pass membrane protein</topology>
    </subcellularLocation>
</comment>
<evidence type="ECO:0000256" key="4">
    <source>
        <dbReference type="ARBA" id="ARBA00022989"/>
    </source>
</evidence>
<feature type="transmembrane region" description="Helical" evidence="10">
    <location>
        <begin position="261"/>
        <end position="285"/>
    </location>
</feature>
<accession>A0A8C7Y008</accession>
<dbReference type="GeneTree" id="ENSGT01050000244823"/>
<reference evidence="12" key="1">
    <citation type="submission" date="2025-08" db="UniProtKB">
        <authorList>
            <consortium name="Ensembl"/>
        </authorList>
    </citation>
    <scope>IDENTIFICATION</scope>
</reference>
<dbReference type="InterPro" id="IPR000276">
    <property type="entry name" value="GPCR_Rhodpsn"/>
</dbReference>
<keyword evidence="13" id="KW-1185">Reference proteome</keyword>
<evidence type="ECO:0000256" key="1">
    <source>
        <dbReference type="ARBA" id="ARBA00004651"/>
    </source>
</evidence>